<dbReference type="PROSITE" id="PS00518">
    <property type="entry name" value="ZF_RING_1"/>
    <property type="match status" value="1"/>
</dbReference>
<dbReference type="InterPro" id="IPR017907">
    <property type="entry name" value="Znf_RING_CS"/>
</dbReference>
<comment type="caution">
    <text evidence="11">The sequence shown here is derived from an EMBL/GenBank/DDBJ whole genome shotgun (WGS) entry which is preliminary data.</text>
</comment>
<evidence type="ECO:0000256" key="7">
    <source>
        <dbReference type="SAM" id="Coils"/>
    </source>
</evidence>
<dbReference type="InterPro" id="IPR013083">
    <property type="entry name" value="Znf_RING/FYVE/PHD"/>
</dbReference>
<accession>A0A9P8MFI0</accession>
<keyword evidence="12" id="KW-1185">Reference proteome</keyword>
<feature type="region of interest" description="Disordered" evidence="8">
    <location>
        <begin position="294"/>
        <end position="386"/>
    </location>
</feature>
<feature type="compositionally biased region" description="Polar residues" evidence="8">
    <location>
        <begin position="322"/>
        <end position="343"/>
    </location>
</feature>
<keyword evidence="4 6" id="KW-0863">Zinc-finger</keyword>
<reference evidence="11 12" key="1">
    <citation type="submission" date="2020-07" db="EMBL/GenBank/DDBJ databases">
        <title>Metarhizium humberi genome.</title>
        <authorList>
            <person name="Lysoe E."/>
        </authorList>
    </citation>
    <scope>NUCLEOTIDE SEQUENCE [LARGE SCALE GENOMIC DNA]</scope>
    <source>
        <strain evidence="11 12">ESALQ1638</strain>
    </source>
</reference>
<dbReference type="SUPFAM" id="SSF47571">
    <property type="entry name" value="Cloroperoxidase"/>
    <property type="match status" value="1"/>
</dbReference>
<sequence>MRPWKAAGPGDSRSPCPMLNTLANHGYLPHDGRNLSVKHFGDAVIEALNAAPSYGTLPARVFVKSWGKDFFDLEDLNTPGILQHRGSLTRDDVTPTERNIDVDVARVSALLEDSSTDYVDAASIAKSRLRVEALSKPERLSSWDHLLAYMEASLVLLVMKEGEVPSAFSFPSAKIWTAPKERVRVWLTEERLPDELGWKRSERKLGSLDLVPIMKAIFDEKRAQSGKGRLWKSFLSLFWGSRDEFLIMVHRRWWEIDMFIVKIFQSTTAKGRSKCTPSRLRNLPASSITFVTARPTDSTGLTAPPPLPGPAMSLLNAVAGKTPSTPANYPSQPQAGPTTSSFESTRRPSQPGPSSAQPMPRKGQASRKQHKNQRRPSADQRLHGNPDEYDAMAEIRAVRNPSSRRGQTSITHLLNYTTPRHFQDHSYHPRSYRRNPSWGPGSGRHAADKSRYVHSNYRFVVSPEGTYTKHEVDADVFLDWADVLQIIASSESQTASCPICLSEPVAPRMAKCGHIFCLPCLIRFMHSNSDDAKSGKGARWKKCPICEDIIYLHEVKAVRFYAGQECPLPRVGDDVVLRLMARKASSTLALPREGGAELLNSGDDVPWHFAANVLDYSRIMKGTAEYMATQYEEETKALMKQEKEDETLFGADSEWTQKAIKAVQAAKERTDALKALNSSGSHSGPSSSSAKPSSHADFYFYSAPPHLYLSPLDIRILKAKYGSFAAFPSTLLPRVEHISTGHVVDEVLRKRTKYLAHLPQGCIISFLECDWTDIVSAEILQSFSGDIEKRRKRNREKAAQEERERLQSERLEAAALRGALGASARRHTALEPVEEDNSPALDMSDFQPLTSQSGTTPPDPRLGFETLASMSTSPSTQRTVWGTRVVPVSPDLQPTMPAVDDGWLKDEDFLGTAELAMQIEAIEAMEGVKAGDASTAAPIGEGGGGGGGGKKKKKKQKITLMSTGGRRGQ</sequence>
<feature type="region of interest" description="Disordered" evidence="8">
    <location>
        <begin position="932"/>
        <end position="969"/>
    </location>
</feature>
<dbReference type="GO" id="GO:0004601">
    <property type="term" value="F:peroxidase activity"/>
    <property type="evidence" value="ECO:0007669"/>
    <property type="project" value="InterPro"/>
</dbReference>
<comment type="subcellular location">
    <subcellularLocation>
        <location evidence="1">Cytoplasm</location>
    </subcellularLocation>
</comment>
<keyword evidence="5" id="KW-0862">Zinc</keyword>
<dbReference type="Proteomes" id="UP000764110">
    <property type="component" value="Unassembled WGS sequence"/>
</dbReference>
<protein>
    <recommendedName>
        <fullName evidence="13">RING-type domain-containing protein</fullName>
    </recommendedName>
</protein>
<dbReference type="PANTHER" id="PTHR12983:SF9">
    <property type="entry name" value="E3 UBIQUITIN-PROTEIN LIGASE RNF10"/>
    <property type="match status" value="1"/>
</dbReference>
<dbReference type="Gene3D" id="1.10.489.10">
    <property type="entry name" value="Chloroperoxidase-like"/>
    <property type="match status" value="1"/>
</dbReference>
<evidence type="ECO:0000313" key="11">
    <source>
        <dbReference type="EMBL" id="KAH0599428.1"/>
    </source>
</evidence>
<organism evidence="11 12">
    <name type="scientific">Metarhizium humberi</name>
    <dbReference type="NCBI Taxonomy" id="2596975"/>
    <lineage>
        <taxon>Eukaryota</taxon>
        <taxon>Fungi</taxon>
        <taxon>Dikarya</taxon>
        <taxon>Ascomycota</taxon>
        <taxon>Pezizomycotina</taxon>
        <taxon>Sordariomycetes</taxon>
        <taxon>Hypocreomycetidae</taxon>
        <taxon>Hypocreales</taxon>
        <taxon>Clavicipitaceae</taxon>
        <taxon>Metarhizium</taxon>
    </lineage>
</organism>
<feature type="domain" description="RING-type" evidence="9">
    <location>
        <begin position="497"/>
        <end position="547"/>
    </location>
</feature>
<dbReference type="Gene3D" id="3.30.40.10">
    <property type="entry name" value="Zinc/RING finger domain, C3HC4 (zinc finger)"/>
    <property type="match status" value="1"/>
</dbReference>
<dbReference type="SMART" id="SM00184">
    <property type="entry name" value="RING"/>
    <property type="match status" value="1"/>
</dbReference>
<dbReference type="GO" id="GO:0005737">
    <property type="term" value="C:cytoplasm"/>
    <property type="evidence" value="ECO:0007669"/>
    <property type="project" value="UniProtKB-SubCell"/>
</dbReference>
<dbReference type="PROSITE" id="PS51405">
    <property type="entry name" value="HEME_HALOPEROXIDASE"/>
    <property type="match status" value="1"/>
</dbReference>
<evidence type="ECO:0000256" key="4">
    <source>
        <dbReference type="ARBA" id="ARBA00022771"/>
    </source>
</evidence>
<evidence type="ECO:0000313" key="12">
    <source>
        <dbReference type="Proteomes" id="UP000764110"/>
    </source>
</evidence>
<evidence type="ECO:0008006" key="13">
    <source>
        <dbReference type="Google" id="ProtNLM"/>
    </source>
</evidence>
<dbReference type="CDD" id="cd16536">
    <property type="entry name" value="RING-HC_RNF10"/>
    <property type="match status" value="1"/>
</dbReference>
<feature type="compositionally biased region" description="Basic residues" evidence="8">
    <location>
        <begin position="364"/>
        <end position="374"/>
    </location>
</feature>
<evidence type="ECO:0000256" key="1">
    <source>
        <dbReference type="ARBA" id="ARBA00004496"/>
    </source>
</evidence>
<evidence type="ECO:0000256" key="5">
    <source>
        <dbReference type="ARBA" id="ARBA00022833"/>
    </source>
</evidence>
<dbReference type="InterPro" id="IPR001841">
    <property type="entry name" value="Znf_RING"/>
</dbReference>
<dbReference type="GO" id="GO:0008270">
    <property type="term" value="F:zinc ion binding"/>
    <property type="evidence" value="ECO:0007669"/>
    <property type="project" value="UniProtKB-KW"/>
</dbReference>
<dbReference type="SUPFAM" id="SSF57850">
    <property type="entry name" value="RING/U-box"/>
    <property type="match status" value="1"/>
</dbReference>
<dbReference type="InterPro" id="IPR039739">
    <property type="entry name" value="MAG2/RNF10"/>
</dbReference>
<dbReference type="InterPro" id="IPR036851">
    <property type="entry name" value="Chloroperoxidase-like_sf"/>
</dbReference>
<keyword evidence="3" id="KW-0479">Metal-binding</keyword>
<proteinExistence type="predicted"/>
<dbReference type="InterPro" id="IPR018957">
    <property type="entry name" value="Znf_C3HC4_RING-type"/>
</dbReference>
<feature type="domain" description="Heme haloperoxidase family profile" evidence="10">
    <location>
        <begin position="1"/>
        <end position="212"/>
    </location>
</feature>
<dbReference type="GO" id="GO:0045944">
    <property type="term" value="P:positive regulation of transcription by RNA polymerase II"/>
    <property type="evidence" value="ECO:0007669"/>
    <property type="project" value="TreeGrafter"/>
</dbReference>
<dbReference type="PANTHER" id="PTHR12983">
    <property type="entry name" value="RING FINGER 10 FAMILY MEMBER"/>
    <property type="match status" value="1"/>
</dbReference>
<dbReference type="InterPro" id="IPR000028">
    <property type="entry name" value="Chloroperoxidase"/>
</dbReference>
<evidence type="ECO:0000256" key="6">
    <source>
        <dbReference type="PROSITE-ProRule" id="PRU00175"/>
    </source>
</evidence>
<feature type="region of interest" description="Disordered" evidence="8">
    <location>
        <begin position="421"/>
        <end position="447"/>
    </location>
</feature>
<feature type="compositionally biased region" description="Basic and acidic residues" evidence="8">
    <location>
        <begin position="376"/>
        <end position="386"/>
    </location>
</feature>
<evidence type="ECO:0000256" key="2">
    <source>
        <dbReference type="ARBA" id="ARBA00022490"/>
    </source>
</evidence>
<evidence type="ECO:0000259" key="9">
    <source>
        <dbReference type="PROSITE" id="PS50089"/>
    </source>
</evidence>
<dbReference type="Pfam" id="PF01328">
    <property type="entry name" value="Peroxidase_2"/>
    <property type="match status" value="1"/>
</dbReference>
<evidence type="ECO:0000256" key="3">
    <source>
        <dbReference type="ARBA" id="ARBA00022723"/>
    </source>
</evidence>
<keyword evidence="2" id="KW-0963">Cytoplasm</keyword>
<dbReference type="GO" id="GO:0000976">
    <property type="term" value="F:transcription cis-regulatory region binding"/>
    <property type="evidence" value="ECO:0007669"/>
    <property type="project" value="TreeGrafter"/>
</dbReference>
<feature type="compositionally biased region" description="Polar residues" evidence="8">
    <location>
        <begin position="847"/>
        <end position="856"/>
    </location>
</feature>
<name>A0A9P8MFI0_9HYPO</name>
<evidence type="ECO:0000256" key="8">
    <source>
        <dbReference type="SAM" id="MobiDB-lite"/>
    </source>
</evidence>
<dbReference type="Pfam" id="PF00097">
    <property type="entry name" value="zf-C3HC4"/>
    <property type="match status" value="1"/>
</dbReference>
<feature type="region of interest" description="Disordered" evidence="8">
    <location>
        <begin position="823"/>
        <end position="860"/>
    </location>
</feature>
<dbReference type="EMBL" id="JACEFI010000003">
    <property type="protein sequence ID" value="KAH0599428.1"/>
    <property type="molecule type" value="Genomic_DNA"/>
</dbReference>
<dbReference type="AlphaFoldDB" id="A0A9P8MFI0"/>
<evidence type="ECO:0000259" key="10">
    <source>
        <dbReference type="PROSITE" id="PS51405"/>
    </source>
</evidence>
<feature type="coiled-coil region" evidence="7">
    <location>
        <begin position="789"/>
        <end position="819"/>
    </location>
</feature>
<gene>
    <name evidence="11" type="ORF">MHUMG1_02215</name>
</gene>
<keyword evidence="7" id="KW-0175">Coiled coil</keyword>
<dbReference type="PROSITE" id="PS50089">
    <property type="entry name" value="ZF_RING_2"/>
    <property type="match status" value="1"/>
</dbReference>